<dbReference type="Gene3D" id="3.30.470.20">
    <property type="entry name" value="ATP-grasp fold, B domain"/>
    <property type="match status" value="1"/>
</dbReference>
<dbReference type="Proteomes" id="UP000050864">
    <property type="component" value="Unassembled WGS sequence"/>
</dbReference>
<evidence type="ECO:0000256" key="1">
    <source>
        <dbReference type="SAM" id="MobiDB-lite"/>
    </source>
</evidence>
<gene>
    <name evidence="3" type="ORF">ABB26_01435</name>
</gene>
<dbReference type="STRING" id="405444.ABB26_01435"/>
<dbReference type="Gene3D" id="3.30.1490.20">
    <property type="entry name" value="ATP-grasp fold, A domain"/>
    <property type="match status" value="1"/>
</dbReference>
<dbReference type="PANTHER" id="PTHR43615:SF1">
    <property type="entry name" value="PPDK_N DOMAIN-CONTAINING PROTEIN"/>
    <property type="match status" value="1"/>
</dbReference>
<dbReference type="InterPro" id="IPR013815">
    <property type="entry name" value="ATP_grasp_subdomain_1"/>
</dbReference>
<evidence type="ECO:0000259" key="2">
    <source>
        <dbReference type="Pfam" id="PF01326"/>
    </source>
</evidence>
<protein>
    <submittedName>
        <fullName evidence="3">Pyruvate phosphate dikinase</fullName>
    </submittedName>
</protein>
<evidence type="ECO:0000313" key="3">
    <source>
        <dbReference type="EMBL" id="KRG65910.1"/>
    </source>
</evidence>
<organism evidence="3 4">
    <name type="scientific">Stenotrophomonas humi</name>
    <dbReference type="NCBI Taxonomy" id="405444"/>
    <lineage>
        <taxon>Bacteria</taxon>
        <taxon>Pseudomonadati</taxon>
        <taxon>Pseudomonadota</taxon>
        <taxon>Gammaproteobacteria</taxon>
        <taxon>Lysobacterales</taxon>
        <taxon>Lysobacteraceae</taxon>
        <taxon>Stenotrophomonas</taxon>
    </lineage>
</organism>
<dbReference type="GO" id="GO:0016301">
    <property type="term" value="F:kinase activity"/>
    <property type="evidence" value="ECO:0007669"/>
    <property type="project" value="UniProtKB-KW"/>
</dbReference>
<dbReference type="SUPFAM" id="SSF56059">
    <property type="entry name" value="Glutathione synthetase ATP-binding domain-like"/>
    <property type="match status" value="1"/>
</dbReference>
<comment type="caution">
    <text evidence="3">The sequence shown here is derived from an EMBL/GenBank/DDBJ whole genome shotgun (WGS) entry which is preliminary data.</text>
</comment>
<reference evidence="3 4" key="1">
    <citation type="submission" date="2015-05" db="EMBL/GenBank/DDBJ databases">
        <title>Genome sequencing and analysis of members of genus Stenotrophomonas.</title>
        <authorList>
            <person name="Patil P.P."/>
            <person name="Midha S."/>
            <person name="Patil P.B."/>
        </authorList>
    </citation>
    <scope>NUCLEOTIDE SEQUENCE [LARGE SCALE GENOMIC DNA]</scope>
    <source>
        <strain evidence="3 4">DSM 18929</strain>
    </source>
</reference>
<dbReference type="GO" id="GO:0005524">
    <property type="term" value="F:ATP binding"/>
    <property type="evidence" value="ECO:0007669"/>
    <property type="project" value="InterPro"/>
</dbReference>
<feature type="region of interest" description="Disordered" evidence="1">
    <location>
        <begin position="36"/>
        <end position="67"/>
    </location>
</feature>
<keyword evidence="4" id="KW-1185">Reference proteome</keyword>
<accession>A0A0R0CA44</accession>
<evidence type="ECO:0000313" key="4">
    <source>
        <dbReference type="Proteomes" id="UP000050864"/>
    </source>
</evidence>
<name>A0A0R0CA44_9GAMM</name>
<dbReference type="PANTHER" id="PTHR43615">
    <property type="entry name" value="PHOSPHOENOLPYRUVATE SYNTHASE-RELATED"/>
    <property type="match status" value="1"/>
</dbReference>
<dbReference type="RefSeq" id="WP_057631796.1">
    <property type="nucleotide sequence ID" value="NZ_LDJI01000004.1"/>
</dbReference>
<dbReference type="Pfam" id="PF01326">
    <property type="entry name" value="PPDK_N"/>
    <property type="match status" value="1"/>
</dbReference>
<proteinExistence type="predicted"/>
<feature type="domain" description="Pyruvate phosphate dikinase AMP/ATP-binding" evidence="2">
    <location>
        <begin position="360"/>
        <end position="657"/>
    </location>
</feature>
<dbReference type="InterPro" id="IPR051549">
    <property type="entry name" value="PEP_Utilizing_Enz"/>
</dbReference>
<keyword evidence="3" id="KW-0808">Transferase</keyword>
<sequence length="663" mass="73105">MDSARTPSVLLRTLAFLAGLGALSLISPDVVAQTARKPSPYEYRKGTEAQPSQPVDDARTPNHLPRIGSRDDFMRLARVYNVGTPLEIPHLIFTIDRREPARMYYINATRYDLHEQFVRRQGLMAPDKATLNAQYKDPQRRFLFGTVSWQRDLPGYTYEFWEGDQLTPDLLRQTDQLVHASFYDGIRFKTNSTLHEQVARAAALPFVTQEALLREQRFLPLNTGRAQGRLRIIASVEQTDDLSPQDIVVLDEVPITLPPVAGLVTQRPSTLLSHVNLLAKGWRIPNAYVRGAQASLRQYNGQWVELEVSSNDYRVRPMARPARTPATAVRATSQNLPRPDLSVTALKPLSALRARDSRHCGVKAANLGTLKASLPPAARVPDGFCIPFSQYQAAMLRLQIPQRLAALQQRPGFATDATVRRNALTTLRDEISNAAPDAALSRLLQTQWEAQLHGRGVFVRSSSNSEDLPGFSGAGLYTTIPNVTRGDALVRAVQAVWASVYNFEAYEARRAAGLGQDAVAMAVLVQLAAPSDSSGVMITRDPFDAGRRHITYISAKRGLGIRVVEGKRQAEQVMYSNWSKAVQVLSRSAEDTQLVADTRGGVREVPIVGTRQVLTDALIARLAAVGRGTKQALGGAEQDIEWAVVGDDIVILQSRPYVDGGNR</sequence>
<dbReference type="InterPro" id="IPR002192">
    <property type="entry name" value="PPDK_AMP/ATP-bd"/>
</dbReference>
<dbReference type="EMBL" id="LDJI01000004">
    <property type="protein sequence ID" value="KRG65910.1"/>
    <property type="molecule type" value="Genomic_DNA"/>
</dbReference>
<dbReference type="AlphaFoldDB" id="A0A0R0CA44"/>
<keyword evidence="3" id="KW-0670">Pyruvate</keyword>
<dbReference type="OrthoDB" id="1108665at2"/>
<keyword evidence="3" id="KW-0418">Kinase</keyword>
<dbReference type="PATRIC" id="fig|405444.3.peg.2689"/>